<evidence type="ECO:0000259" key="2">
    <source>
        <dbReference type="SMART" id="SM00507"/>
    </source>
</evidence>
<sequence length="433" mass="47221">MSVAVVAPPHPVLGCAAEMRAALDAVAAVQPTYMSTADKQTALVELARIEGRVAELRMRVLAASGEVGEESGARDAAAWLAHATQAEPATTRSDAVLAERLERRPLVAAAMREGRVSPAQARVVAAVLEDLPSRPGQEVATDAETTLVAFCEHFRPSELRRLARRLLEVVAPEVAEAEEAKRLEEEERRALAEAFLKFHDLGTGLTRFWGALPTAVAERLKRYLQAYSSPRRTKKRGGPCEDDPSPDPAAPTGTGERVPAHRAHARAFAALLELLDPDRLPEHGGDATTVIITMTLDQLLTDLATAGMASTSNADGEITISAEEARRLACQAGLVPVVLDGKGQPLDVGRASRLYRAPQRRAIRLRDRRCRAEGCTIPAAWCEVHHREPWSQGGRTDIADGVCLCSHHHHLVHDRAYDHHWTAQGDVRFHRRR</sequence>
<dbReference type="SMART" id="SM00507">
    <property type="entry name" value="HNHc"/>
    <property type="match status" value="1"/>
</dbReference>
<dbReference type="EMBL" id="JACBZM010000001">
    <property type="protein sequence ID" value="NYI43803.1"/>
    <property type="molecule type" value="Genomic_DNA"/>
</dbReference>
<evidence type="ECO:0000313" key="3">
    <source>
        <dbReference type="EMBL" id="NYI43803.1"/>
    </source>
</evidence>
<evidence type="ECO:0000313" key="4">
    <source>
        <dbReference type="Proteomes" id="UP000562045"/>
    </source>
</evidence>
<organism evidence="3 4">
    <name type="scientific">Nocardioides aromaticivorans</name>
    <dbReference type="NCBI Taxonomy" id="200618"/>
    <lineage>
        <taxon>Bacteria</taxon>
        <taxon>Bacillati</taxon>
        <taxon>Actinomycetota</taxon>
        <taxon>Actinomycetes</taxon>
        <taxon>Propionibacteriales</taxon>
        <taxon>Nocardioidaceae</taxon>
        <taxon>Nocardioides</taxon>
    </lineage>
</organism>
<feature type="domain" description="HNH nuclease" evidence="2">
    <location>
        <begin position="358"/>
        <end position="410"/>
    </location>
</feature>
<name>A0A7Y9ZFW9_9ACTN</name>
<feature type="region of interest" description="Disordered" evidence="1">
    <location>
        <begin position="228"/>
        <end position="260"/>
    </location>
</feature>
<dbReference type="Pfam" id="PF02720">
    <property type="entry name" value="DUF222"/>
    <property type="match status" value="1"/>
</dbReference>
<protein>
    <recommendedName>
        <fullName evidence="2">HNH nuclease domain-containing protein</fullName>
    </recommendedName>
</protein>
<dbReference type="Gene3D" id="1.10.30.50">
    <property type="match status" value="1"/>
</dbReference>
<accession>A0A7Y9ZFW9</accession>
<evidence type="ECO:0000256" key="1">
    <source>
        <dbReference type="SAM" id="MobiDB-lite"/>
    </source>
</evidence>
<reference evidence="3 4" key="1">
    <citation type="submission" date="2020-07" db="EMBL/GenBank/DDBJ databases">
        <title>Sequencing the genomes of 1000 actinobacteria strains.</title>
        <authorList>
            <person name="Klenk H.-P."/>
        </authorList>
    </citation>
    <scope>NUCLEOTIDE SEQUENCE [LARGE SCALE GENOMIC DNA]</scope>
    <source>
        <strain evidence="3 4">DSM 15131</strain>
    </source>
</reference>
<dbReference type="InterPro" id="IPR003870">
    <property type="entry name" value="DUF222"/>
</dbReference>
<dbReference type="Proteomes" id="UP000562045">
    <property type="component" value="Unassembled WGS sequence"/>
</dbReference>
<dbReference type="RefSeq" id="WP_179647879.1">
    <property type="nucleotide sequence ID" value="NZ_JACBZM010000001.1"/>
</dbReference>
<dbReference type="CDD" id="cd00085">
    <property type="entry name" value="HNHc"/>
    <property type="match status" value="1"/>
</dbReference>
<comment type="caution">
    <text evidence="3">The sequence shown here is derived from an EMBL/GenBank/DDBJ whole genome shotgun (WGS) entry which is preliminary data.</text>
</comment>
<dbReference type="AlphaFoldDB" id="A0A7Y9ZFW9"/>
<dbReference type="InterPro" id="IPR003615">
    <property type="entry name" value="HNH_nuc"/>
</dbReference>
<gene>
    <name evidence="3" type="ORF">BJ993_000883</name>
</gene>
<proteinExistence type="predicted"/>